<keyword evidence="1" id="KW-0812">Transmembrane</keyword>
<dbReference type="Proteomes" id="UP001500238">
    <property type="component" value="Unassembled WGS sequence"/>
</dbReference>
<evidence type="ECO:0000313" key="3">
    <source>
        <dbReference type="Proteomes" id="UP001500238"/>
    </source>
</evidence>
<feature type="transmembrane region" description="Helical" evidence="1">
    <location>
        <begin position="116"/>
        <end position="133"/>
    </location>
</feature>
<feature type="transmembrane region" description="Helical" evidence="1">
    <location>
        <begin position="21"/>
        <end position="40"/>
    </location>
</feature>
<dbReference type="EMBL" id="BAAAES010000008">
    <property type="protein sequence ID" value="GAA0666573.1"/>
    <property type="molecule type" value="Genomic_DNA"/>
</dbReference>
<comment type="caution">
    <text evidence="2">The sequence shown here is derived from an EMBL/GenBank/DDBJ whole genome shotgun (WGS) entry which is preliminary data.</text>
</comment>
<keyword evidence="3" id="KW-1185">Reference proteome</keyword>
<evidence type="ECO:0008006" key="4">
    <source>
        <dbReference type="Google" id="ProtNLM"/>
    </source>
</evidence>
<accession>A0ABP3SW25</accession>
<gene>
    <name evidence="2" type="ORF">GCM10009102_15490</name>
</gene>
<reference evidence="3" key="1">
    <citation type="journal article" date="2019" name="Int. J. Syst. Evol. Microbiol.">
        <title>The Global Catalogue of Microorganisms (GCM) 10K type strain sequencing project: providing services to taxonomists for standard genome sequencing and annotation.</title>
        <authorList>
            <consortium name="The Broad Institute Genomics Platform"/>
            <consortium name="The Broad Institute Genome Sequencing Center for Infectious Disease"/>
            <person name="Wu L."/>
            <person name="Ma J."/>
        </authorList>
    </citation>
    <scope>NUCLEOTIDE SEQUENCE [LARGE SCALE GENOMIC DNA]</scope>
    <source>
        <strain evidence="3">JCM 14603</strain>
    </source>
</reference>
<organism evidence="2 3">
    <name type="scientific">Sphingomonas insulae</name>
    <dbReference type="NCBI Taxonomy" id="424800"/>
    <lineage>
        <taxon>Bacteria</taxon>
        <taxon>Pseudomonadati</taxon>
        <taxon>Pseudomonadota</taxon>
        <taxon>Alphaproteobacteria</taxon>
        <taxon>Sphingomonadales</taxon>
        <taxon>Sphingomonadaceae</taxon>
        <taxon>Sphingomonas</taxon>
    </lineage>
</organism>
<keyword evidence="1" id="KW-1133">Transmembrane helix</keyword>
<evidence type="ECO:0000256" key="1">
    <source>
        <dbReference type="SAM" id="Phobius"/>
    </source>
</evidence>
<feature type="transmembrane region" description="Helical" evidence="1">
    <location>
        <begin position="83"/>
        <end position="104"/>
    </location>
</feature>
<evidence type="ECO:0000313" key="2">
    <source>
        <dbReference type="EMBL" id="GAA0666573.1"/>
    </source>
</evidence>
<keyword evidence="1" id="KW-0472">Membrane</keyword>
<name>A0ABP3SW25_9SPHN</name>
<dbReference type="RefSeq" id="WP_163959132.1">
    <property type="nucleotide sequence ID" value="NZ_BAAAES010000008.1"/>
</dbReference>
<protein>
    <recommendedName>
        <fullName evidence="4">DUF805 domain-containing protein</fullName>
    </recommendedName>
</protein>
<feature type="transmembrane region" description="Helical" evidence="1">
    <location>
        <begin position="46"/>
        <end position="71"/>
    </location>
</feature>
<sequence>MFVATGRSKLNAAQRRYLRRFLPAMLVYSVVIMVSGNAIGHHRVSGGLLIALSIAPALPLLCAIAAVGLYLHEETDEYIRMRAVIGSLGGTGLVLATGTIWGFLEQGGVLPHLPAWFVFPLWAVGLGLSQWVCNLRDRWSGGAE</sequence>
<proteinExistence type="predicted"/>